<name>A0ABR3Y0L5_9PEZI</name>
<sequence length="292" mass="30647">MATPLELDITGLDVQLTAMPLEPSAFAPFGDVIENPRPDVHPSSAFLGSLGPSASSLPYDAVPANQGTAIKYQHVTRPTNLYWDGAAPSGRPGIAVVNMFVCAARQLETLQTTDSGTNSGSGAFTVKVLERHPFTTQTFIPLSASGRRTATHYLVVVAPSLPPSAIDEGFPVPIPDRVPVPRGNRKLPGRGLPDVRHLRAFVASTGQAVTYGAGTWHAPMVALGEPGTSLDFVVTQFANGVADEDCQEIVFTSAPVSSSSSFYSGASLASTSEHGGGRIVVRVPNNLKTSRL</sequence>
<reference evidence="5 6" key="1">
    <citation type="journal article" date="2024" name="Commun. Biol.">
        <title>Comparative genomic analysis of thermophilic fungi reveals convergent evolutionary adaptations and gene losses.</title>
        <authorList>
            <person name="Steindorff A.S."/>
            <person name="Aguilar-Pontes M.V."/>
            <person name="Robinson A.J."/>
            <person name="Andreopoulos B."/>
            <person name="LaButti K."/>
            <person name="Kuo A."/>
            <person name="Mondo S."/>
            <person name="Riley R."/>
            <person name="Otillar R."/>
            <person name="Haridas S."/>
            <person name="Lipzen A."/>
            <person name="Grimwood J."/>
            <person name="Schmutz J."/>
            <person name="Clum A."/>
            <person name="Reid I.D."/>
            <person name="Moisan M.C."/>
            <person name="Butler G."/>
            <person name="Nguyen T.T.M."/>
            <person name="Dewar K."/>
            <person name="Conant G."/>
            <person name="Drula E."/>
            <person name="Henrissat B."/>
            <person name="Hansel C."/>
            <person name="Singer S."/>
            <person name="Hutchinson M.I."/>
            <person name="de Vries R.P."/>
            <person name="Natvig D.O."/>
            <person name="Powell A.J."/>
            <person name="Tsang A."/>
            <person name="Grigoriev I.V."/>
        </authorList>
    </citation>
    <scope>NUCLEOTIDE SEQUENCE [LARGE SCALE GENOMIC DNA]</scope>
    <source>
        <strain evidence="5 6">ATCC 24622</strain>
    </source>
</reference>
<dbReference type="InterPro" id="IPR047233">
    <property type="entry name" value="UAH_cupin"/>
</dbReference>
<dbReference type="EMBL" id="JAZHXJ010000023">
    <property type="protein sequence ID" value="KAL1881426.1"/>
    <property type="molecule type" value="Genomic_DNA"/>
</dbReference>
<dbReference type="Pfam" id="PF04115">
    <property type="entry name" value="Ureidogly_lyase"/>
    <property type="match status" value="1"/>
</dbReference>
<proteinExistence type="predicted"/>
<organism evidence="5 6">
    <name type="scientific">Phialemonium thermophilum</name>
    <dbReference type="NCBI Taxonomy" id="223376"/>
    <lineage>
        <taxon>Eukaryota</taxon>
        <taxon>Fungi</taxon>
        <taxon>Dikarya</taxon>
        <taxon>Ascomycota</taxon>
        <taxon>Pezizomycotina</taxon>
        <taxon>Sordariomycetes</taxon>
        <taxon>Sordariomycetidae</taxon>
        <taxon>Cephalothecales</taxon>
        <taxon>Cephalothecaceae</taxon>
        <taxon>Phialemonium</taxon>
    </lineage>
</organism>
<dbReference type="PANTHER" id="PTHR21221">
    <property type="entry name" value="UREIDOGLYCOLATE HYDROLASE"/>
    <property type="match status" value="1"/>
</dbReference>
<dbReference type="InterPro" id="IPR024060">
    <property type="entry name" value="Ureidoglycolate_lyase_dom_sf"/>
</dbReference>
<dbReference type="InterPro" id="IPR007247">
    <property type="entry name" value="Ureidogly_lyase"/>
</dbReference>
<dbReference type="Gene3D" id="2.60.120.480">
    <property type="entry name" value="Ureidoglycolate hydrolase"/>
    <property type="match status" value="1"/>
</dbReference>
<accession>A0ABR3Y0L5</accession>
<evidence type="ECO:0000313" key="6">
    <source>
        <dbReference type="Proteomes" id="UP001586593"/>
    </source>
</evidence>
<keyword evidence="6" id="KW-1185">Reference proteome</keyword>
<evidence type="ECO:0000256" key="3">
    <source>
        <dbReference type="ARBA" id="ARBA00023239"/>
    </source>
</evidence>
<comment type="caution">
    <text evidence="5">The sequence shown here is derived from an EMBL/GenBank/DDBJ whole genome shotgun (WGS) entry which is preliminary data.</text>
</comment>
<keyword evidence="3" id="KW-0456">Lyase</keyword>
<dbReference type="Proteomes" id="UP001586593">
    <property type="component" value="Unassembled WGS sequence"/>
</dbReference>
<dbReference type="PANTHER" id="PTHR21221:SF1">
    <property type="entry name" value="UREIDOGLYCOLATE LYASE"/>
    <property type="match status" value="1"/>
</dbReference>
<evidence type="ECO:0008006" key="7">
    <source>
        <dbReference type="Google" id="ProtNLM"/>
    </source>
</evidence>
<dbReference type="CDD" id="cd20298">
    <property type="entry name" value="cupin_UAH"/>
    <property type="match status" value="1"/>
</dbReference>
<dbReference type="SUPFAM" id="SSF51182">
    <property type="entry name" value="RmlC-like cupins"/>
    <property type="match status" value="1"/>
</dbReference>
<gene>
    <name evidence="5" type="ORF">VTK73DRAFT_3944</name>
</gene>
<evidence type="ECO:0000256" key="1">
    <source>
        <dbReference type="ARBA" id="ARBA00011738"/>
    </source>
</evidence>
<evidence type="ECO:0000256" key="2">
    <source>
        <dbReference type="ARBA" id="ARBA00022631"/>
    </source>
</evidence>
<comment type="catalytic activity">
    <reaction evidence="4">
        <text>(S)-ureidoglycolate = urea + glyoxylate</text>
        <dbReference type="Rhea" id="RHEA:11304"/>
        <dbReference type="ChEBI" id="CHEBI:16199"/>
        <dbReference type="ChEBI" id="CHEBI:36655"/>
        <dbReference type="ChEBI" id="CHEBI:57296"/>
        <dbReference type="EC" id="4.3.2.3"/>
    </reaction>
</comment>
<protein>
    <recommendedName>
        <fullName evidence="7">Ureidoglycolate hydrolase</fullName>
    </recommendedName>
</protein>
<keyword evidence="2" id="KW-0659">Purine metabolism</keyword>
<dbReference type="InterPro" id="IPR011051">
    <property type="entry name" value="RmlC_Cupin_sf"/>
</dbReference>
<comment type="subunit">
    <text evidence="1">Homodimer.</text>
</comment>
<evidence type="ECO:0000313" key="5">
    <source>
        <dbReference type="EMBL" id="KAL1881426.1"/>
    </source>
</evidence>
<evidence type="ECO:0000256" key="4">
    <source>
        <dbReference type="ARBA" id="ARBA00047684"/>
    </source>
</evidence>